<dbReference type="Proteomes" id="UP000587415">
    <property type="component" value="Unassembled WGS sequence"/>
</dbReference>
<reference evidence="2 3" key="1">
    <citation type="submission" date="2020-03" db="EMBL/GenBank/DDBJ databases">
        <title>Genomic Encyclopedia of Type Strains, Phase IV (KMG-IV): sequencing the most valuable type-strain genomes for metagenomic binning, comparative biology and taxonomic classification.</title>
        <authorList>
            <person name="Goeker M."/>
        </authorList>
    </citation>
    <scope>NUCLEOTIDE SEQUENCE [LARGE SCALE GENOMIC DNA]</scope>
    <source>
        <strain evidence="2 3">DSM 4736</strain>
    </source>
</reference>
<evidence type="ECO:0000313" key="2">
    <source>
        <dbReference type="EMBL" id="NJC42621.1"/>
    </source>
</evidence>
<name>A0A7X6BQH4_9CAUL</name>
<evidence type="ECO:0000313" key="3">
    <source>
        <dbReference type="Proteomes" id="UP000587415"/>
    </source>
</evidence>
<comment type="caution">
    <text evidence="2">The sequence shown here is derived from an EMBL/GenBank/DDBJ whole genome shotgun (WGS) entry which is preliminary data.</text>
</comment>
<keyword evidence="3" id="KW-1185">Reference proteome</keyword>
<sequence>MKSGAGLTERQRKWFATVEANFEKQTGRPVAVWVDILKGCPEARPKAQAAWLKATHGIGANHAAHIISAARPADAMGWDDAEGLRAALWAEPRSLAILEALERSAAGVEGVISGQRKGYTSFSRAVQFAAVRPLKGGKALLGLKLDPGASPRLAQALRRESWSERLTAVVELDGPGAVDAEIGRLFAQAADNG</sequence>
<evidence type="ECO:0000259" key="1">
    <source>
        <dbReference type="Pfam" id="PF18899"/>
    </source>
</evidence>
<dbReference type="InterPro" id="IPR043714">
    <property type="entry name" value="DUF5655"/>
</dbReference>
<protein>
    <recommendedName>
        <fullName evidence="1">DUF5655 domain-containing protein</fullName>
    </recommendedName>
</protein>
<dbReference type="RefSeq" id="WP_168048949.1">
    <property type="nucleotide sequence ID" value="NZ_JAATJM010000002.1"/>
</dbReference>
<proteinExistence type="predicted"/>
<dbReference type="Pfam" id="PF14117">
    <property type="entry name" value="DUF4287"/>
    <property type="match status" value="1"/>
</dbReference>
<dbReference type="AlphaFoldDB" id="A0A7X6BQH4"/>
<feature type="domain" description="DUF5655" evidence="1">
    <location>
        <begin position="93"/>
        <end position="189"/>
    </location>
</feature>
<gene>
    <name evidence="2" type="ORF">GGQ87_002916</name>
</gene>
<dbReference type="EMBL" id="JAATJM010000002">
    <property type="protein sequence ID" value="NJC42621.1"/>
    <property type="molecule type" value="Genomic_DNA"/>
</dbReference>
<organism evidence="2 3">
    <name type="scientific">Brevundimonas alba</name>
    <dbReference type="NCBI Taxonomy" id="74314"/>
    <lineage>
        <taxon>Bacteria</taxon>
        <taxon>Pseudomonadati</taxon>
        <taxon>Pseudomonadota</taxon>
        <taxon>Alphaproteobacteria</taxon>
        <taxon>Caulobacterales</taxon>
        <taxon>Caulobacteraceae</taxon>
        <taxon>Brevundimonas</taxon>
    </lineage>
</organism>
<accession>A0A7X6BQH4</accession>
<dbReference type="InterPro" id="IPR025629">
    <property type="entry name" value="DUF4287"/>
</dbReference>
<dbReference type="Pfam" id="PF18899">
    <property type="entry name" value="DUF5655"/>
    <property type="match status" value="1"/>
</dbReference>